<dbReference type="GO" id="GO:0006730">
    <property type="term" value="P:one-carbon metabolic process"/>
    <property type="evidence" value="ECO:0007669"/>
    <property type="project" value="UniProtKB-KW"/>
</dbReference>
<dbReference type="GO" id="GO:0004478">
    <property type="term" value="F:methionine adenosyltransferase activity"/>
    <property type="evidence" value="ECO:0007669"/>
    <property type="project" value="InterPro"/>
</dbReference>
<evidence type="ECO:0008006" key="17">
    <source>
        <dbReference type="Google" id="ProtNLM"/>
    </source>
</evidence>
<evidence type="ECO:0000256" key="9">
    <source>
        <dbReference type="ARBA" id="ARBA00022840"/>
    </source>
</evidence>
<feature type="domain" description="S-adenosylmethionine synthetase N-terminal" evidence="13">
    <location>
        <begin position="1"/>
        <end position="70"/>
    </location>
</feature>
<evidence type="ECO:0000256" key="3">
    <source>
        <dbReference type="ARBA" id="ARBA00004496"/>
    </source>
</evidence>
<keyword evidence="4" id="KW-0963">Cytoplasm</keyword>
<evidence type="ECO:0000256" key="4">
    <source>
        <dbReference type="ARBA" id="ARBA00022490"/>
    </source>
</evidence>
<evidence type="ECO:0000256" key="6">
    <source>
        <dbReference type="ARBA" id="ARBA00022679"/>
    </source>
</evidence>
<evidence type="ECO:0000256" key="8">
    <source>
        <dbReference type="ARBA" id="ARBA00022741"/>
    </source>
</evidence>
<dbReference type="GO" id="GO:0006556">
    <property type="term" value="P:S-adenosylmethionine biosynthetic process"/>
    <property type="evidence" value="ECO:0007669"/>
    <property type="project" value="InterPro"/>
</dbReference>
<evidence type="ECO:0000256" key="1">
    <source>
        <dbReference type="ARBA" id="ARBA00001936"/>
    </source>
</evidence>
<dbReference type="Pfam" id="PF02773">
    <property type="entry name" value="S-AdoMet_synt_C"/>
    <property type="match status" value="1"/>
</dbReference>
<comment type="cofactor">
    <cofactor evidence="1">
        <name>Mn(2+)</name>
        <dbReference type="ChEBI" id="CHEBI:29035"/>
    </cofactor>
</comment>
<dbReference type="Gene3D" id="3.30.300.10">
    <property type="match status" value="5"/>
</dbReference>
<comment type="cofactor">
    <cofactor evidence="2">
        <name>Co(2+)</name>
        <dbReference type="ChEBI" id="CHEBI:48828"/>
    </cofactor>
</comment>
<dbReference type="PANTHER" id="PTHR11964">
    <property type="entry name" value="S-ADENOSYLMETHIONINE SYNTHETASE"/>
    <property type="match status" value="1"/>
</dbReference>
<keyword evidence="11" id="KW-0630">Potassium</keyword>
<proteinExistence type="predicted"/>
<dbReference type="GO" id="GO:0005524">
    <property type="term" value="F:ATP binding"/>
    <property type="evidence" value="ECO:0007669"/>
    <property type="project" value="UniProtKB-KW"/>
</dbReference>
<accession>A0AA39S2Q1</accession>
<dbReference type="InterPro" id="IPR022628">
    <property type="entry name" value="S-AdoMet_synt_N"/>
</dbReference>
<evidence type="ECO:0000259" key="14">
    <source>
        <dbReference type="Pfam" id="PF02773"/>
    </source>
</evidence>
<sequence length="336" mass="37812">MCDQVSDAILDACLEQDPESKVACETARCTKTNMFMVFGEITIKAKVNYEKIVHDTCREIRFVGLDADNCKKDNHRHLSVNEGHSDKMCDQVSDAILDACLEQDLKSKVAYETARCTKTNMFMVFGEIAIKAKVLVYIEEQSSDISQVFMATLVRSQRKWELVTKVTCLDMQLMKQEFMPLTHALATKLGAMLTEVRKNKTCPWLRPMGKPSFVIVGLTGIKIIIDTYGGWDSHDGGAFSSKDPTKVDRNGAYIVRQAAKSVMASGLPHHCIVHVAYAIGVSEPLSVFVDTLRMIAMNLDLKKERYQKTTAYELFGRDESDFTWEIVKVLNVDVIK</sequence>
<name>A0AA39S2Q1_ACESA</name>
<keyword evidence="7" id="KW-0479">Metal-binding</keyword>
<evidence type="ECO:0000256" key="12">
    <source>
        <dbReference type="ARBA" id="ARBA00023285"/>
    </source>
</evidence>
<keyword evidence="16" id="KW-1185">Reference proteome</keyword>
<comment type="subcellular location">
    <subcellularLocation>
        <location evidence="3">Cytoplasm</location>
    </subcellularLocation>
</comment>
<dbReference type="EMBL" id="JAUESC010000382">
    <property type="protein sequence ID" value="KAK0587392.1"/>
    <property type="molecule type" value="Genomic_DNA"/>
</dbReference>
<evidence type="ECO:0000256" key="10">
    <source>
        <dbReference type="ARBA" id="ARBA00022842"/>
    </source>
</evidence>
<keyword evidence="5" id="KW-0554">One-carbon metabolism</keyword>
<evidence type="ECO:0000313" key="16">
    <source>
        <dbReference type="Proteomes" id="UP001168877"/>
    </source>
</evidence>
<reference evidence="15" key="2">
    <citation type="submission" date="2023-06" db="EMBL/GenBank/DDBJ databases">
        <authorList>
            <person name="Swenson N.G."/>
            <person name="Wegrzyn J.L."/>
            <person name="Mcevoy S.L."/>
        </authorList>
    </citation>
    <scope>NUCLEOTIDE SEQUENCE</scope>
    <source>
        <strain evidence="15">NS2018</strain>
        <tissue evidence="15">Leaf</tissue>
    </source>
</reference>
<dbReference type="Proteomes" id="UP001168877">
    <property type="component" value="Unassembled WGS sequence"/>
</dbReference>
<dbReference type="GO" id="GO:0005737">
    <property type="term" value="C:cytoplasm"/>
    <property type="evidence" value="ECO:0007669"/>
    <property type="project" value="UniProtKB-SubCell"/>
</dbReference>
<keyword evidence="6" id="KW-0808">Transferase</keyword>
<evidence type="ECO:0000256" key="7">
    <source>
        <dbReference type="ARBA" id="ARBA00022723"/>
    </source>
</evidence>
<evidence type="ECO:0000256" key="5">
    <source>
        <dbReference type="ARBA" id="ARBA00022563"/>
    </source>
</evidence>
<keyword evidence="8" id="KW-0547">Nucleotide-binding</keyword>
<evidence type="ECO:0000256" key="2">
    <source>
        <dbReference type="ARBA" id="ARBA00001941"/>
    </source>
</evidence>
<keyword evidence="10" id="KW-0460">Magnesium</keyword>
<gene>
    <name evidence="15" type="ORF">LWI29_022095</name>
</gene>
<dbReference type="Pfam" id="PF00438">
    <property type="entry name" value="S-AdoMet_synt_N"/>
    <property type="match status" value="2"/>
</dbReference>
<dbReference type="InterPro" id="IPR002133">
    <property type="entry name" value="S-AdoMet_synthetase"/>
</dbReference>
<reference evidence="15" key="1">
    <citation type="journal article" date="2022" name="Plant J.">
        <title>Strategies of tolerance reflected in two North American maple genomes.</title>
        <authorList>
            <person name="McEvoy S.L."/>
            <person name="Sezen U.U."/>
            <person name="Trouern-Trend A."/>
            <person name="McMahon S.M."/>
            <person name="Schaberg P.G."/>
            <person name="Yang J."/>
            <person name="Wegrzyn J.L."/>
            <person name="Swenson N.G."/>
        </authorList>
    </citation>
    <scope>NUCLEOTIDE SEQUENCE</scope>
    <source>
        <strain evidence="15">NS2018</strain>
    </source>
</reference>
<dbReference type="SUPFAM" id="SSF55973">
    <property type="entry name" value="S-adenosylmethionine synthetase"/>
    <property type="match status" value="4"/>
</dbReference>
<feature type="domain" description="S-adenosylmethionine synthetase N-terminal" evidence="13">
    <location>
        <begin position="79"/>
        <end position="134"/>
    </location>
</feature>
<evidence type="ECO:0000259" key="13">
    <source>
        <dbReference type="Pfam" id="PF00438"/>
    </source>
</evidence>
<dbReference type="GO" id="GO:0046872">
    <property type="term" value="F:metal ion binding"/>
    <property type="evidence" value="ECO:0007669"/>
    <property type="project" value="UniProtKB-KW"/>
</dbReference>
<dbReference type="InterPro" id="IPR022630">
    <property type="entry name" value="S-AdoMet_synt_C"/>
</dbReference>
<evidence type="ECO:0000256" key="11">
    <source>
        <dbReference type="ARBA" id="ARBA00022958"/>
    </source>
</evidence>
<comment type="caution">
    <text evidence="15">The sequence shown here is derived from an EMBL/GenBank/DDBJ whole genome shotgun (WGS) entry which is preliminary data.</text>
</comment>
<feature type="domain" description="S-adenosylmethionine synthetase C-terminal" evidence="14">
    <location>
        <begin position="216"/>
        <end position="292"/>
    </location>
</feature>
<protein>
    <recommendedName>
        <fullName evidence="17">Methionine adenosyltransferase</fullName>
    </recommendedName>
</protein>
<keyword evidence="12" id="KW-0170">Cobalt</keyword>
<organism evidence="15 16">
    <name type="scientific">Acer saccharum</name>
    <name type="common">Sugar maple</name>
    <dbReference type="NCBI Taxonomy" id="4024"/>
    <lineage>
        <taxon>Eukaryota</taxon>
        <taxon>Viridiplantae</taxon>
        <taxon>Streptophyta</taxon>
        <taxon>Embryophyta</taxon>
        <taxon>Tracheophyta</taxon>
        <taxon>Spermatophyta</taxon>
        <taxon>Magnoliopsida</taxon>
        <taxon>eudicotyledons</taxon>
        <taxon>Gunneridae</taxon>
        <taxon>Pentapetalae</taxon>
        <taxon>rosids</taxon>
        <taxon>malvids</taxon>
        <taxon>Sapindales</taxon>
        <taxon>Sapindaceae</taxon>
        <taxon>Hippocastanoideae</taxon>
        <taxon>Acereae</taxon>
        <taxon>Acer</taxon>
    </lineage>
</organism>
<dbReference type="AlphaFoldDB" id="A0AA39S2Q1"/>
<keyword evidence="9" id="KW-0067">ATP-binding</keyword>
<evidence type="ECO:0000313" key="15">
    <source>
        <dbReference type="EMBL" id="KAK0587392.1"/>
    </source>
</evidence>
<dbReference type="InterPro" id="IPR022636">
    <property type="entry name" value="S-AdoMet_synthetase_sfam"/>
</dbReference>